<dbReference type="KEGG" id="plm:Plim_3374"/>
<accession>D5SUD4</accession>
<name>D5SUD4_PLAL2</name>
<proteinExistence type="predicted"/>
<dbReference type="Proteomes" id="UP000002220">
    <property type="component" value="Chromosome"/>
</dbReference>
<gene>
    <name evidence="1" type="ordered locus">Plim_3374</name>
</gene>
<reference evidence="1 2" key="1">
    <citation type="journal article" date="2010" name="Stand. Genomic Sci.">
        <title>Complete genome sequence of Planctomyces limnophilus type strain (Mu 290).</title>
        <authorList>
            <person name="Labutti K."/>
            <person name="Sikorski J."/>
            <person name="Schneider S."/>
            <person name="Nolan M."/>
            <person name="Lucas S."/>
            <person name="Glavina Del Rio T."/>
            <person name="Tice H."/>
            <person name="Cheng J.F."/>
            <person name="Goodwin L."/>
            <person name="Pitluck S."/>
            <person name="Liolios K."/>
            <person name="Ivanova N."/>
            <person name="Mavromatis K."/>
            <person name="Mikhailova N."/>
            <person name="Pati A."/>
            <person name="Chen A."/>
            <person name="Palaniappan K."/>
            <person name="Land M."/>
            <person name="Hauser L."/>
            <person name="Chang Y.J."/>
            <person name="Jeffries C.D."/>
            <person name="Tindall B.J."/>
            <person name="Rohde M."/>
            <person name="Goker M."/>
            <person name="Woyke T."/>
            <person name="Bristow J."/>
            <person name="Eisen J.A."/>
            <person name="Markowitz V."/>
            <person name="Hugenholtz P."/>
            <person name="Kyrpides N.C."/>
            <person name="Klenk H.P."/>
            <person name="Lapidus A."/>
        </authorList>
    </citation>
    <scope>NUCLEOTIDE SEQUENCE [LARGE SCALE GENOMIC DNA]</scope>
    <source>
        <strain evidence="2">ATCC 43296 / DSM 3776 / IFAM 1008 / 290</strain>
    </source>
</reference>
<dbReference type="EMBL" id="CP001744">
    <property type="protein sequence ID" value="ADG69187.1"/>
    <property type="molecule type" value="Genomic_DNA"/>
</dbReference>
<sequence length="138" mass="16054">MEVRFSKTYIERLFHSGDVHELCSIIDTISKLRALPERLWLAQRLYAWCCWSEYGISQYYEALSQEDYINILEALTRYGLDELADRYRSGMEIETGTSDKLHRDLNNWLEDHDNEITAICLDLISGDIHSLGSECGNI</sequence>
<evidence type="ECO:0000313" key="1">
    <source>
        <dbReference type="EMBL" id="ADG69187.1"/>
    </source>
</evidence>
<evidence type="ECO:0000313" key="2">
    <source>
        <dbReference type="Proteomes" id="UP000002220"/>
    </source>
</evidence>
<protein>
    <recommendedName>
        <fullName evidence="3">DUF4375 domain-containing protein</fullName>
    </recommendedName>
</protein>
<dbReference type="AlphaFoldDB" id="D5SUD4"/>
<organism evidence="1 2">
    <name type="scientific">Planctopirus limnophila (strain ATCC 43296 / DSM 3776 / IFAM 1008 / Mu 290)</name>
    <name type="common">Planctomyces limnophilus</name>
    <dbReference type="NCBI Taxonomy" id="521674"/>
    <lineage>
        <taxon>Bacteria</taxon>
        <taxon>Pseudomonadati</taxon>
        <taxon>Planctomycetota</taxon>
        <taxon>Planctomycetia</taxon>
        <taxon>Planctomycetales</taxon>
        <taxon>Planctomycetaceae</taxon>
        <taxon>Planctopirus</taxon>
    </lineage>
</organism>
<keyword evidence="2" id="KW-1185">Reference proteome</keyword>
<dbReference type="HOGENOM" id="CLU_1853361_0_0_0"/>
<evidence type="ECO:0008006" key="3">
    <source>
        <dbReference type="Google" id="ProtNLM"/>
    </source>
</evidence>
<dbReference type="RefSeq" id="WP_013111618.1">
    <property type="nucleotide sequence ID" value="NC_014148.1"/>
</dbReference>